<evidence type="ECO:0000313" key="2">
    <source>
        <dbReference type="EMBL" id="KAB2384719.1"/>
    </source>
</evidence>
<sequence>MDAPTDTPLWGRLIDEERDRQRPAISQNEAAKRAGISGTRWRQIVDGRAGAMDSDRGVQTVARMAEVAGVRPEQMVEAGRSDVADELRLLLGEPLGRTAHDSLTLSDSAQATVTPAALAGLPEDHDQRIAELSKRLDDNAEEQRQIAAELARLLGRTDPGASRAG</sequence>
<reference evidence="2 3" key="1">
    <citation type="submission" date="2019-09" db="EMBL/GenBank/DDBJ databases">
        <title>Actinomadura physcomitrii sp. nov., a novel actinomycete isolated from moss [Physcomitrium sphaericum (Ludw) Fuernr].</title>
        <authorList>
            <person name="Liu C."/>
            <person name="Zhuang X."/>
        </authorList>
    </citation>
    <scope>NUCLEOTIDE SEQUENCE [LARGE SCALE GENOMIC DNA]</scope>
    <source>
        <strain evidence="2 3">CYP1-1B</strain>
    </source>
</reference>
<dbReference type="AlphaFoldDB" id="A0A6L3W0D4"/>
<gene>
    <name evidence="2" type="ORF">F9B16_09740</name>
</gene>
<name>A0A6L3W0D4_9ACTN</name>
<feature type="region of interest" description="Disordered" evidence="1">
    <location>
        <begin position="1"/>
        <end position="36"/>
    </location>
</feature>
<evidence type="ECO:0000256" key="1">
    <source>
        <dbReference type="SAM" id="MobiDB-lite"/>
    </source>
</evidence>
<feature type="compositionally biased region" description="Basic and acidic residues" evidence="1">
    <location>
        <begin position="13"/>
        <end position="22"/>
    </location>
</feature>
<protein>
    <submittedName>
        <fullName evidence="2">Uncharacterized protein</fullName>
    </submittedName>
</protein>
<proteinExistence type="predicted"/>
<accession>A0A6L3W0D4</accession>
<keyword evidence="3" id="KW-1185">Reference proteome</keyword>
<organism evidence="2 3">
    <name type="scientific">Actinomadura montaniterrae</name>
    <dbReference type="NCBI Taxonomy" id="1803903"/>
    <lineage>
        <taxon>Bacteria</taxon>
        <taxon>Bacillati</taxon>
        <taxon>Actinomycetota</taxon>
        <taxon>Actinomycetes</taxon>
        <taxon>Streptosporangiales</taxon>
        <taxon>Thermomonosporaceae</taxon>
        <taxon>Actinomadura</taxon>
    </lineage>
</organism>
<dbReference type="EMBL" id="WBMR01000019">
    <property type="protein sequence ID" value="KAB2384719.1"/>
    <property type="molecule type" value="Genomic_DNA"/>
</dbReference>
<dbReference type="RefSeq" id="WP_151539674.1">
    <property type="nucleotide sequence ID" value="NZ_WBMR01000019.1"/>
</dbReference>
<evidence type="ECO:0000313" key="3">
    <source>
        <dbReference type="Proteomes" id="UP000483004"/>
    </source>
</evidence>
<comment type="caution">
    <text evidence="2">The sequence shown here is derived from an EMBL/GenBank/DDBJ whole genome shotgun (WGS) entry which is preliminary data.</text>
</comment>
<dbReference type="Proteomes" id="UP000483004">
    <property type="component" value="Unassembled WGS sequence"/>
</dbReference>
<dbReference type="OrthoDB" id="4764895at2"/>